<dbReference type="PANTHER" id="PTHR34220:SF7">
    <property type="entry name" value="SENSOR HISTIDINE KINASE YPDA"/>
    <property type="match status" value="1"/>
</dbReference>
<dbReference type="GO" id="GO:0016020">
    <property type="term" value="C:membrane"/>
    <property type="evidence" value="ECO:0007669"/>
    <property type="project" value="InterPro"/>
</dbReference>
<evidence type="ECO:0000313" key="4">
    <source>
        <dbReference type="Proteomes" id="UP000253383"/>
    </source>
</evidence>
<keyword evidence="1" id="KW-1133">Transmembrane helix</keyword>
<dbReference type="InterPro" id="IPR036890">
    <property type="entry name" value="HATPase_C_sf"/>
</dbReference>
<evidence type="ECO:0000256" key="1">
    <source>
        <dbReference type="SAM" id="Phobius"/>
    </source>
</evidence>
<dbReference type="InterPro" id="IPR050640">
    <property type="entry name" value="Bact_2-comp_sensor_kinase"/>
</dbReference>
<gene>
    <name evidence="3" type="ORF">DUE52_14460</name>
</gene>
<proteinExistence type="predicted"/>
<keyword evidence="1" id="KW-0472">Membrane</keyword>
<name>A0A368JSC1_9BACT</name>
<feature type="transmembrane region" description="Helical" evidence="1">
    <location>
        <begin position="118"/>
        <end position="138"/>
    </location>
</feature>
<dbReference type="AlphaFoldDB" id="A0A368JSC1"/>
<dbReference type="OrthoDB" id="9809908at2"/>
<evidence type="ECO:0000259" key="2">
    <source>
        <dbReference type="Pfam" id="PF06580"/>
    </source>
</evidence>
<dbReference type="Pfam" id="PF06580">
    <property type="entry name" value="His_kinase"/>
    <property type="match status" value="1"/>
</dbReference>
<comment type="caution">
    <text evidence="3">The sequence shown here is derived from an EMBL/GenBank/DDBJ whole genome shotgun (WGS) entry which is preliminary data.</text>
</comment>
<evidence type="ECO:0000313" key="3">
    <source>
        <dbReference type="EMBL" id="RCR69081.1"/>
    </source>
</evidence>
<dbReference type="PANTHER" id="PTHR34220">
    <property type="entry name" value="SENSOR HISTIDINE KINASE YPDA"/>
    <property type="match status" value="1"/>
</dbReference>
<accession>A0A368JSC1</accession>
<organism evidence="3 4">
    <name type="scientific">Larkinella punicea</name>
    <dbReference type="NCBI Taxonomy" id="2315727"/>
    <lineage>
        <taxon>Bacteria</taxon>
        <taxon>Pseudomonadati</taxon>
        <taxon>Bacteroidota</taxon>
        <taxon>Cytophagia</taxon>
        <taxon>Cytophagales</taxon>
        <taxon>Spirosomataceae</taxon>
        <taxon>Larkinella</taxon>
    </lineage>
</organism>
<feature type="transmembrane region" description="Helical" evidence="1">
    <location>
        <begin position="51"/>
        <end position="69"/>
    </location>
</feature>
<dbReference type="Proteomes" id="UP000253383">
    <property type="component" value="Unassembled WGS sequence"/>
</dbReference>
<protein>
    <recommendedName>
        <fullName evidence="2">Signal transduction histidine kinase internal region domain-containing protein</fullName>
    </recommendedName>
</protein>
<dbReference type="EMBL" id="QOWE01000010">
    <property type="protein sequence ID" value="RCR69081.1"/>
    <property type="molecule type" value="Genomic_DNA"/>
</dbReference>
<feature type="domain" description="Signal transduction histidine kinase internal region" evidence="2">
    <location>
        <begin position="158"/>
        <end position="236"/>
    </location>
</feature>
<dbReference type="InterPro" id="IPR010559">
    <property type="entry name" value="Sig_transdc_His_kin_internal"/>
</dbReference>
<reference evidence="3 4" key="1">
    <citation type="submission" date="2018-07" db="EMBL/GenBank/DDBJ databases">
        <title>Genome analysis of Larkinella rosea.</title>
        <authorList>
            <person name="Zhou Z."/>
            <person name="Wang G."/>
        </authorList>
    </citation>
    <scope>NUCLEOTIDE SEQUENCE [LARGE SCALE GENOMIC DNA]</scope>
    <source>
        <strain evidence="4">zzj9</strain>
    </source>
</reference>
<keyword evidence="4" id="KW-1185">Reference proteome</keyword>
<feature type="transmembrane region" description="Helical" evidence="1">
    <location>
        <begin position="12"/>
        <end position="31"/>
    </location>
</feature>
<feature type="transmembrane region" description="Helical" evidence="1">
    <location>
        <begin position="81"/>
        <end position="106"/>
    </location>
</feature>
<keyword evidence="1" id="KW-0812">Transmembrane</keyword>
<dbReference type="GO" id="GO:0000155">
    <property type="term" value="F:phosphorelay sensor kinase activity"/>
    <property type="evidence" value="ECO:0007669"/>
    <property type="project" value="InterPro"/>
</dbReference>
<dbReference type="Gene3D" id="3.30.565.10">
    <property type="entry name" value="Histidine kinase-like ATPase, C-terminal domain"/>
    <property type="match status" value="1"/>
</dbReference>
<dbReference type="RefSeq" id="WP_114406718.1">
    <property type="nucleotide sequence ID" value="NZ_QOWE01000010.1"/>
</dbReference>
<sequence>MNARFSFRQISGIASVIVAVLVNLPLIRLANQTQLAVIPGLPDTVFLVVRVLFHIAFTFFFIELNRYVLIRKGYEPRLNLAGWYGINFLLFLGINALFVALVLPWYPERPILVFVTTYFRGFFVWGTALLVANFLTVLQQNRSMQTENERLKRESLQAQLDGLRAQLNPHFLFNSLNALSSLIREGSANTQPYLSKLSQVLRYSLQVQNRELVPFAEEMQFTMAYSFLLTMRFGANLQIHNELPTEASWLIPPMSLQLLIENSVKHNVISNVKPLTIRLAIDPSGAFIRVSNGYQPKPEPADGTGTGLPNLENRYRLLTGKTIQIVRTEREFSVHLPLIPAV</sequence>